<keyword evidence="6" id="KW-0963">Cytoplasm</keyword>
<dbReference type="Proteomes" id="UP000770717">
    <property type="component" value="Unassembled WGS sequence"/>
</dbReference>
<evidence type="ECO:0000256" key="7">
    <source>
        <dbReference type="ARBA" id="ARBA00022694"/>
    </source>
</evidence>
<evidence type="ECO:0000256" key="3">
    <source>
        <dbReference type="ARBA" id="ARBA00005043"/>
    </source>
</evidence>
<feature type="region of interest" description="Disordered" evidence="9">
    <location>
        <begin position="157"/>
        <end position="188"/>
    </location>
</feature>
<keyword evidence="8" id="KW-0539">Nucleus</keyword>
<comment type="similarity">
    <text evidence="4">Belongs to the ELP5 family.</text>
</comment>
<evidence type="ECO:0000256" key="9">
    <source>
        <dbReference type="SAM" id="MobiDB-lite"/>
    </source>
</evidence>
<dbReference type="EMBL" id="WNTK01023840">
    <property type="protein sequence ID" value="KAG9461326.1"/>
    <property type="molecule type" value="Genomic_DNA"/>
</dbReference>
<dbReference type="AlphaFoldDB" id="A0A8J6B625"/>
<dbReference type="PANTHER" id="PTHR15641:SF1">
    <property type="entry name" value="ELONGATOR COMPLEX PROTEIN 5"/>
    <property type="match status" value="1"/>
</dbReference>
<name>A0A8J6B625_ELECQ</name>
<accession>A0A8J6B625</accession>
<evidence type="ECO:0000256" key="8">
    <source>
        <dbReference type="ARBA" id="ARBA00023242"/>
    </source>
</evidence>
<dbReference type="OrthoDB" id="166907at2759"/>
<organism evidence="10 11">
    <name type="scientific">Eleutherodactylus coqui</name>
    <name type="common">Puerto Rican coqui</name>
    <dbReference type="NCBI Taxonomy" id="57060"/>
    <lineage>
        <taxon>Eukaryota</taxon>
        <taxon>Metazoa</taxon>
        <taxon>Chordata</taxon>
        <taxon>Craniata</taxon>
        <taxon>Vertebrata</taxon>
        <taxon>Euteleostomi</taxon>
        <taxon>Amphibia</taxon>
        <taxon>Batrachia</taxon>
        <taxon>Anura</taxon>
        <taxon>Neobatrachia</taxon>
        <taxon>Hyloidea</taxon>
        <taxon>Eleutherodactylidae</taxon>
        <taxon>Eleutherodactylinae</taxon>
        <taxon>Eleutherodactylus</taxon>
        <taxon>Eleutherodactylus</taxon>
    </lineage>
</organism>
<keyword evidence="7" id="KW-0819">tRNA processing</keyword>
<protein>
    <recommendedName>
        <fullName evidence="5">Elongator complex protein 5</fullName>
    </recommendedName>
</protein>
<keyword evidence="11" id="KW-1185">Reference proteome</keyword>
<proteinExistence type="inferred from homology"/>
<dbReference type="GO" id="GO:0002098">
    <property type="term" value="P:tRNA wobble uridine modification"/>
    <property type="evidence" value="ECO:0007669"/>
    <property type="project" value="InterPro"/>
</dbReference>
<evidence type="ECO:0000256" key="6">
    <source>
        <dbReference type="ARBA" id="ARBA00022490"/>
    </source>
</evidence>
<gene>
    <name evidence="10" type="ORF">GDO78_017262</name>
</gene>
<evidence type="ECO:0000313" key="10">
    <source>
        <dbReference type="EMBL" id="KAG9461326.1"/>
    </source>
</evidence>
<reference evidence="10" key="1">
    <citation type="thesis" date="2020" institute="ProQuest LLC" country="789 East Eisenhower Parkway, Ann Arbor, MI, USA">
        <title>Comparative Genomics and Chromosome Evolution.</title>
        <authorList>
            <person name="Mudd A.B."/>
        </authorList>
    </citation>
    <scope>NUCLEOTIDE SEQUENCE</scope>
    <source>
        <strain evidence="10">HN-11 Male</strain>
        <tissue evidence="10">Kidney and liver</tissue>
    </source>
</reference>
<comment type="subcellular location">
    <subcellularLocation>
        <location evidence="2">Cytoplasm</location>
    </subcellularLocation>
    <subcellularLocation>
        <location evidence="1">Nucleus</location>
    </subcellularLocation>
</comment>
<dbReference type="GO" id="GO:0000049">
    <property type="term" value="F:tRNA binding"/>
    <property type="evidence" value="ECO:0007669"/>
    <property type="project" value="TreeGrafter"/>
</dbReference>
<evidence type="ECO:0000256" key="1">
    <source>
        <dbReference type="ARBA" id="ARBA00004123"/>
    </source>
</evidence>
<dbReference type="GO" id="GO:0033588">
    <property type="term" value="C:elongator holoenzyme complex"/>
    <property type="evidence" value="ECO:0007669"/>
    <property type="project" value="InterPro"/>
</dbReference>
<dbReference type="GO" id="GO:0005634">
    <property type="term" value="C:nucleus"/>
    <property type="evidence" value="ECO:0007669"/>
    <property type="project" value="UniProtKB-SubCell"/>
</dbReference>
<dbReference type="InterPro" id="IPR019519">
    <property type="entry name" value="Elp5"/>
</dbReference>
<dbReference type="PANTHER" id="PTHR15641">
    <property type="entry name" value="ELONGATOR COMPLEX PROTEIN 5"/>
    <property type="match status" value="1"/>
</dbReference>
<evidence type="ECO:0000313" key="11">
    <source>
        <dbReference type="Proteomes" id="UP000770717"/>
    </source>
</evidence>
<dbReference type="CDD" id="cd19496">
    <property type="entry name" value="Elp5"/>
    <property type="match status" value="1"/>
</dbReference>
<evidence type="ECO:0000256" key="4">
    <source>
        <dbReference type="ARBA" id="ARBA00009567"/>
    </source>
</evidence>
<dbReference type="GO" id="GO:0005829">
    <property type="term" value="C:cytosol"/>
    <property type="evidence" value="ECO:0007669"/>
    <property type="project" value="TreeGrafter"/>
</dbReference>
<comment type="caution">
    <text evidence="10">The sequence shown here is derived from an EMBL/GenBank/DDBJ whole genome shotgun (WGS) entry which is preliminary data.</text>
</comment>
<evidence type="ECO:0000256" key="5">
    <source>
        <dbReference type="ARBA" id="ARBA00020264"/>
    </source>
</evidence>
<evidence type="ECO:0000256" key="2">
    <source>
        <dbReference type="ARBA" id="ARBA00004496"/>
    </source>
</evidence>
<comment type="pathway">
    <text evidence="3">tRNA modification; 5-methoxycarbonylmethyl-2-thiouridine-tRNA biosynthesis.</text>
</comment>
<dbReference type="UniPathway" id="UPA00988"/>
<sequence>MHFTLVSYRAERVHVFGFEVPEEEYWAAVPLELSSSLTFHDGFSNPLNWEKSFHSLTLRDISVQGIREQVGNPAGPVTIVLDSLSWILARCPLFYVCHLLQELSGQQSEQGDAHLVALLHADLHDPGELRSVSLLADSVINLTDVGENPKAVITHRRKSGKVVTHVRNLPRDGTETQNPPPRRPHRAP</sequence>